<name>A0ABX9LYI8_9LEPT</name>
<reference evidence="2" key="1">
    <citation type="submission" date="2018-05" db="EMBL/GenBank/DDBJ databases">
        <title>Leptospira yasudae sp. nov. and Leptospira stimsonii sp. nov., two pathogenic species of the genus Leptospira isolated from environmental sources.</title>
        <authorList>
            <person name="Casanovas-Massana A."/>
            <person name="Hamond C."/>
            <person name="Santos L.A."/>
            <person name="Hacker K.P."/>
            <person name="Balassiano I."/>
            <person name="Medeiros M.A."/>
            <person name="Reis M.G."/>
            <person name="Ko A.I."/>
            <person name="Wunder E.A."/>
        </authorList>
    </citation>
    <scope>NUCLEOTIDE SEQUENCE [LARGE SCALE GENOMIC DNA]</scope>
    <source>
        <strain evidence="2">B21</strain>
    </source>
</reference>
<evidence type="ECO:0000313" key="2">
    <source>
        <dbReference type="Proteomes" id="UP000285569"/>
    </source>
</evidence>
<gene>
    <name evidence="1" type="ORF">DLM77_19020</name>
</gene>
<sequence>MKNPQFDQSFASYLQERRGNESELNNSFRLNRDNTFGLDRFGTTLNLIGIKSLYLNELLNEGFFTNHSLCKGLC</sequence>
<reference evidence="1 2" key="2">
    <citation type="journal article" date="2020" name="Int. J. Syst. Evol. Microbiol.">
        <title>Leptospira yasudae sp. nov. and Leptospira stimsonii sp. nov., two new species of the pathogenic group isolated from environmental sources.</title>
        <authorList>
            <person name="Casanovas-Massana A."/>
            <person name="Hamond C."/>
            <person name="Santos L.A."/>
            <person name="de Oliveira D."/>
            <person name="Hacker K.P."/>
            <person name="Balassiano I."/>
            <person name="Costa F."/>
            <person name="Medeiros M.A."/>
            <person name="Reis M.G."/>
            <person name="Ko A.I."/>
            <person name="Wunder E.A."/>
        </authorList>
    </citation>
    <scope>NUCLEOTIDE SEQUENCE [LARGE SCALE GENOMIC DNA]</scope>
    <source>
        <strain evidence="1 2">B21</strain>
    </source>
</reference>
<comment type="caution">
    <text evidence="1">The sequence shown here is derived from an EMBL/GenBank/DDBJ whole genome shotgun (WGS) entry which is preliminary data.</text>
</comment>
<evidence type="ECO:0000313" key="1">
    <source>
        <dbReference type="EMBL" id="RHX77908.1"/>
    </source>
</evidence>
<organism evidence="1 2">
    <name type="scientific">Leptospira yasudae</name>
    <dbReference type="NCBI Taxonomy" id="2202201"/>
    <lineage>
        <taxon>Bacteria</taxon>
        <taxon>Pseudomonadati</taxon>
        <taxon>Spirochaetota</taxon>
        <taxon>Spirochaetia</taxon>
        <taxon>Leptospirales</taxon>
        <taxon>Leptospiraceae</taxon>
        <taxon>Leptospira</taxon>
    </lineage>
</organism>
<proteinExistence type="predicted"/>
<keyword evidence="2" id="KW-1185">Reference proteome</keyword>
<accession>A0ABX9LYI8</accession>
<protein>
    <submittedName>
        <fullName evidence="1">Uncharacterized protein</fullName>
    </submittedName>
</protein>
<dbReference type="EMBL" id="QHCR01000010">
    <property type="protein sequence ID" value="RHX77908.1"/>
    <property type="molecule type" value="Genomic_DNA"/>
</dbReference>
<dbReference type="Proteomes" id="UP000285569">
    <property type="component" value="Unassembled WGS sequence"/>
</dbReference>